<dbReference type="AlphaFoldDB" id="A0A9Q0R146"/>
<dbReference type="PANTHER" id="PTHR31744:SF210">
    <property type="entry name" value="NAC DOMAIN-CONTAINING PROTEIN 86-LIKE"/>
    <property type="match status" value="1"/>
</dbReference>
<evidence type="ECO:0000313" key="8">
    <source>
        <dbReference type="EMBL" id="KAJ4979528.1"/>
    </source>
</evidence>
<dbReference type="PANTHER" id="PTHR31744">
    <property type="entry name" value="PROTEIN CUP-SHAPED COTYLEDON 2-RELATED"/>
    <property type="match status" value="1"/>
</dbReference>
<dbReference type="OrthoDB" id="777252at2759"/>
<comment type="caution">
    <text evidence="8">The sequence shown here is derived from an EMBL/GenBank/DDBJ whole genome shotgun (WGS) entry which is preliminary data.</text>
</comment>
<gene>
    <name evidence="8" type="ORF">NE237_010308</name>
</gene>
<dbReference type="Pfam" id="PF02365">
    <property type="entry name" value="NAM"/>
    <property type="match status" value="1"/>
</dbReference>
<name>A0A9Q0R146_9MAGN</name>
<evidence type="ECO:0000256" key="3">
    <source>
        <dbReference type="ARBA" id="ARBA00023125"/>
    </source>
</evidence>
<evidence type="ECO:0000259" key="7">
    <source>
        <dbReference type="PROSITE" id="PS51005"/>
    </source>
</evidence>
<evidence type="ECO:0000256" key="5">
    <source>
        <dbReference type="ARBA" id="ARBA00023242"/>
    </source>
</evidence>
<dbReference type="EMBL" id="JAMYWD010000002">
    <property type="protein sequence ID" value="KAJ4979528.1"/>
    <property type="molecule type" value="Genomic_DNA"/>
</dbReference>
<dbReference type="InterPro" id="IPR036093">
    <property type="entry name" value="NAC_dom_sf"/>
</dbReference>
<feature type="transmembrane region" description="Helical" evidence="6">
    <location>
        <begin position="556"/>
        <end position="577"/>
    </location>
</feature>
<keyword evidence="5" id="KW-0539">Nucleus</keyword>
<dbReference type="InterPro" id="IPR003441">
    <property type="entry name" value="NAC-dom"/>
</dbReference>
<keyword evidence="6" id="KW-0472">Membrane</keyword>
<evidence type="ECO:0000256" key="4">
    <source>
        <dbReference type="ARBA" id="ARBA00023163"/>
    </source>
</evidence>
<accession>A0A9Q0R146</accession>
<keyword evidence="2" id="KW-0805">Transcription regulation</keyword>
<dbReference type="GO" id="GO:0006355">
    <property type="term" value="P:regulation of DNA-templated transcription"/>
    <property type="evidence" value="ECO:0007669"/>
    <property type="project" value="InterPro"/>
</dbReference>
<dbReference type="PROSITE" id="PS51005">
    <property type="entry name" value="NAC"/>
    <property type="match status" value="1"/>
</dbReference>
<evidence type="ECO:0000256" key="2">
    <source>
        <dbReference type="ARBA" id="ARBA00023015"/>
    </source>
</evidence>
<keyword evidence="3" id="KW-0238">DNA-binding</keyword>
<sequence length="579" mass="64414">MGHEAAVAALAPGFRFHPTDEELVSYYLKRKVCGKPFRFNAISEVDLYKAEPWDFPGLSRLKSKDLEWYFFGALDKKYGNSSRTNRATEQGYWKTTGKDRQVRRHSRIVGMKKTLVFHIGRAPHGKRTNWVMHEYRLVDEELEKAGIAQDAYVLCRIFQKSGAGPKNGEQYGAPFNEDEWDENVMDENMLFPKSETGDDAFCDVGDEGYLQPGDLEQNVDLVGPSENIPLPLNFYYGDGCNNLEQAEGFLMDDQKVIIGRAGQGELLEPPEDQKFLDLPEQYQMDLPPLKDEYFVELDDFLNPVDGDYIADNPVEDEMKNSNASYELPVNDGSFLEVTDLQNPVEADPSGLEMLDEYLTYFDAVDNDLVSGTLDSSKILESEYPILDQSAFNLGVNSGTGEPLEMPQLSKSLGSEVASSSKQKSDDAKLVPDAQYEEDWDNTLVKGVSRMLGSIPAPPAFAEEFPTKALGQNSSAHSPRSIHVTAGVIRISDIAYKGSGKDWSLCKGGDMDLLISYGMTRGAVVATEQLISHSVGFEPLANLLSGKAGSLMVRSGFYLIFFWVLILSVSYKIGCCIYTK</sequence>
<evidence type="ECO:0000256" key="6">
    <source>
        <dbReference type="SAM" id="Phobius"/>
    </source>
</evidence>
<keyword evidence="9" id="KW-1185">Reference proteome</keyword>
<dbReference type="Proteomes" id="UP001141806">
    <property type="component" value="Unassembled WGS sequence"/>
</dbReference>
<evidence type="ECO:0000256" key="1">
    <source>
        <dbReference type="ARBA" id="ARBA00004123"/>
    </source>
</evidence>
<evidence type="ECO:0000313" key="9">
    <source>
        <dbReference type="Proteomes" id="UP001141806"/>
    </source>
</evidence>
<organism evidence="8 9">
    <name type="scientific">Protea cynaroides</name>
    <dbReference type="NCBI Taxonomy" id="273540"/>
    <lineage>
        <taxon>Eukaryota</taxon>
        <taxon>Viridiplantae</taxon>
        <taxon>Streptophyta</taxon>
        <taxon>Embryophyta</taxon>
        <taxon>Tracheophyta</taxon>
        <taxon>Spermatophyta</taxon>
        <taxon>Magnoliopsida</taxon>
        <taxon>Proteales</taxon>
        <taxon>Proteaceae</taxon>
        <taxon>Protea</taxon>
    </lineage>
</organism>
<proteinExistence type="predicted"/>
<comment type="subcellular location">
    <subcellularLocation>
        <location evidence="1">Nucleus</location>
    </subcellularLocation>
</comment>
<keyword evidence="4" id="KW-0804">Transcription</keyword>
<reference evidence="8" key="1">
    <citation type="journal article" date="2023" name="Plant J.">
        <title>The genome of the king protea, Protea cynaroides.</title>
        <authorList>
            <person name="Chang J."/>
            <person name="Duong T.A."/>
            <person name="Schoeman C."/>
            <person name="Ma X."/>
            <person name="Roodt D."/>
            <person name="Barker N."/>
            <person name="Li Z."/>
            <person name="Van de Peer Y."/>
            <person name="Mizrachi E."/>
        </authorList>
    </citation>
    <scope>NUCLEOTIDE SEQUENCE</scope>
    <source>
        <tissue evidence="8">Young leaves</tissue>
    </source>
</reference>
<protein>
    <recommendedName>
        <fullName evidence="7">NAC domain-containing protein</fullName>
    </recommendedName>
</protein>
<feature type="domain" description="NAC" evidence="7">
    <location>
        <begin position="10"/>
        <end position="160"/>
    </location>
</feature>
<dbReference type="FunFam" id="2.170.150.80:FF:000002">
    <property type="entry name" value="Nac domain-containing protein 86"/>
    <property type="match status" value="1"/>
</dbReference>
<dbReference type="GO" id="GO:0005634">
    <property type="term" value="C:nucleus"/>
    <property type="evidence" value="ECO:0007669"/>
    <property type="project" value="UniProtKB-SubCell"/>
</dbReference>
<dbReference type="GO" id="GO:0003677">
    <property type="term" value="F:DNA binding"/>
    <property type="evidence" value="ECO:0007669"/>
    <property type="project" value="UniProtKB-KW"/>
</dbReference>
<dbReference type="Gene3D" id="2.170.150.80">
    <property type="entry name" value="NAC domain"/>
    <property type="match status" value="1"/>
</dbReference>
<keyword evidence="6" id="KW-1133">Transmembrane helix</keyword>
<dbReference type="SUPFAM" id="SSF101941">
    <property type="entry name" value="NAC domain"/>
    <property type="match status" value="1"/>
</dbReference>
<keyword evidence="6" id="KW-0812">Transmembrane</keyword>